<gene>
    <name evidence="1" type="ORF">SAMN00790413_03384</name>
</gene>
<dbReference type="STRING" id="695939.SAMN00790413_03384"/>
<accession>A0A1W1UWC4</accession>
<evidence type="ECO:0000313" key="1">
    <source>
        <dbReference type="EMBL" id="SMB85392.1"/>
    </source>
</evidence>
<evidence type="ECO:0000313" key="2">
    <source>
        <dbReference type="Proteomes" id="UP000192582"/>
    </source>
</evidence>
<dbReference type="Proteomes" id="UP000192582">
    <property type="component" value="Unassembled WGS sequence"/>
</dbReference>
<reference evidence="1 2" key="1">
    <citation type="submission" date="2017-04" db="EMBL/GenBank/DDBJ databases">
        <authorList>
            <person name="Afonso C.L."/>
            <person name="Miller P.J."/>
            <person name="Scott M.A."/>
            <person name="Spackman E."/>
            <person name="Goraichik I."/>
            <person name="Dimitrov K.M."/>
            <person name="Suarez D.L."/>
            <person name="Swayne D.E."/>
        </authorList>
    </citation>
    <scope>NUCLEOTIDE SEQUENCE [LARGE SCALE GENOMIC DNA]</scope>
    <source>
        <strain evidence="1 2">KR-140</strain>
    </source>
</reference>
<name>A0A1W1UWC4_9DEIO</name>
<protein>
    <submittedName>
        <fullName evidence="1">Uncharacterized protein</fullName>
    </submittedName>
</protein>
<organism evidence="1 2">
    <name type="scientific">Deinococcus hopiensis KR-140</name>
    <dbReference type="NCBI Taxonomy" id="695939"/>
    <lineage>
        <taxon>Bacteria</taxon>
        <taxon>Thermotogati</taxon>
        <taxon>Deinococcota</taxon>
        <taxon>Deinococci</taxon>
        <taxon>Deinococcales</taxon>
        <taxon>Deinococcaceae</taxon>
        <taxon>Deinococcus</taxon>
    </lineage>
</organism>
<sequence>MLYAPEIVKLMRDLEGQHPERIVEVGDIVEVMQRRYPKGTRSRFRYAMVTMARRGMVERVGKGLYRIR</sequence>
<proteinExistence type="predicted"/>
<dbReference type="EMBL" id="FWWU01000008">
    <property type="protein sequence ID" value="SMB85392.1"/>
    <property type="molecule type" value="Genomic_DNA"/>
</dbReference>
<keyword evidence="2" id="KW-1185">Reference proteome</keyword>
<dbReference type="AlphaFoldDB" id="A0A1W1UWC4"/>